<dbReference type="NCBIfam" id="TIGR03725">
    <property type="entry name" value="T6A_YeaZ"/>
    <property type="match status" value="1"/>
</dbReference>
<organism evidence="3 4">
    <name type="scientific">Pseudodesulfovibrio sediminis</name>
    <dbReference type="NCBI Taxonomy" id="2810563"/>
    <lineage>
        <taxon>Bacteria</taxon>
        <taxon>Pseudomonadati</taxon>
        <taxon>Thermodesulfobacteriota</taxon>
        <taxon>Desulfovibrionia</taxon>
        <taxon>Desulfovibrionales</taxon>
        <taxon>Desulfovibrionaceae</taxon>
    </lineage>
</organism>
<dbReference type="InterPro" id="IPR000905">
    <property type="entry name" value="Gcp-like_dom"/>
</dbReference>
<accession>A0ABN6EL65</accession>
<dbReference type="Pfam" id="PF00814">
    <property type="entry name" value="TsaD"/>
    <property type="match status" value="1"/>
</dbReference>
<proteinExistence type="predicted"/>
<feature type="region of interest" description="Disordered" evidence="1">
    <location>
        <begin position="230"/>
        <end position="262"/>
    </location>
</feature>
<evidence type="ECO:0000313" key="4">
    <source>
        <dbReference type="Proteomes" id="UP001053296"/>
    </source>
</evidence>
<evidence type="ECO:0000313" key="3">
    <source>
        <dbReference type="EMBL" id="BCS86761.1"/>
    </source>
</evidence>
<dbReference type="Gene3D" id="3.30.420.40">
    <property type="match status" value="2"/>
</dbReference>
<dbReference type="SUPFAM" id="SSF53067">
    <property type="entry name" value="Actin-like ATPase domain"/>
    <property type="match status" value="1"/>
</dbReference>
<dbReference type="InterPro" id="IPR043129">
    <property type="entry name" value="ATPase_NBD"/>
</dbReference>
<sequence>MSAVSCHKPDRLVLALCGSEERLQIVLGEPGPNGYSVLAARQWHAPRQSLKVLVPGIKAALDGFGVTTDALAKIACVRGPGSFTGLRVVLAAAQGIAAGHDLPLAGVDYLPLLASGPASLVTGPLHVLTYARRGLVYSQSFEAPTLVETAPLMSFTLKDAAARMAELGNTATLMGSGLRKNPDFFAELAAANTGYTLLDAQWDTPSPDTLLAAGIQAVASADSMDPVYVRPTDAEDNLPQIAKKRGLDPEAAKKRLDKLRNQ</sequence>
<name>A0ABN6EL65_9BACT</name>
<gene>
    <name evidence="3" type="ORF">PSDVSF_00030</name>
</gene>
<feature type="compositionally biased region" description="Basic and acidic residues" evidence="1">
    <location>
        <begin position="245"/>
        <end position="262"/>
    </location>
</feature>
<protein>
    <submittedName>
        <fullName evidence="3">tRNA (Adenosine(37)-N6)-threonylcarbamoyltransferase complex dimerization subunit type 1 TsaB</fullName>
    </submittedName>
</protein>
<reference evidence="3" key="1">
    <citation type="journal article" date="2022" name="Arch. Microbiol.">
        <title>Pseudodesulfovibrio sediminis sp. nov., a mesophilic and neutrophilic sulfate-reducing bacterium isolated from sediment of a brackish lake.</title>
        <authorList>
            <person name="Takahashi A."/>
            <person name="Kojima H."/>
            <person name="Watanabe M."/>
            <person name="Fukui M."/>
        </authorList>
    </citation>
    <scope>NUCLEOTIDE SEQUENCE</scope>
    <source>
        <strain evidence="3">SF6</strain>
    </source>
</reference>
<dbReference type="Proteomes" id="UP001053296">
    <property type="component" value="Chromosome"/>
</dbReference>
<dbReference type="RefSeq" id="WP_229592323.1">
    <property type="nucleotide sequence ID" value="NZ_AP024485.1"/>
</dbReference>
<keyword evidence="4" id="KW-1185">Reference proteome</keyword>
<dbReference type="EMBL" id="AP024485">
    <property type="protein sequence ID" value="BCS86761.1"/>
    <property type="molecule type" value="Genomic_DNA"/>
</dbReference>
<dbReference type="InterPro" id="IPR022496">
    <property type="entry name" value="T6A_TsaB"/>
</dbReference>
<evidence type="ECO:0000259" key="2">
    <source>
        <dbReference type="Pfam" id="PF00814"/>
    </source>
</evidence>
<feature type="domain" description="Gcp-like" evidence="2">
    <location>
        <begin position="45"/>
        <end position="140"/>
    </location>
</feature>
<evidence type="ECO:0000256" key="1">
    <source>
        <dbReference type="SAM" id="MobiDB-lite"/>
    </source>
</evidence>